<feature type="compositionally biased region" description="Low complexity" evidence="2">
    <location>
        <begin position="288"/>
        <end position="302"/>
    </location>
</feature>
<dbReference type="SMART" id="SM00356">
    <property type="entry name" value="ZnF_C3H1"/>
    <property type="match status" value="3"/>
</dbReference>
<dbReference type="PANTHER" id="PTHR12547">
    <property type="entry name" value="CCCH ZINC FINGER/TIS11-RELATED"/>
    <property type="match status" value="1"/>
</dbReference>
<evidence type="ECO:0000256" key="1">
    <source>
        <dbReference type="PROSITE-ProRule" id="PRU00723"/>
    </source>
</evidence>
<dbReference type="GO" id="GO:0008270">
    <property type="term" value="F:zinc ion binding"/>
    <property type="evidence" value="ECO:0007669"/>
    <property type="project" value="UniProtKB-KW"/>
</dbReference>
<protein>
    <recommendedName>
        <fullName evidence="3">C3H1-type domain-containing protein</fullName>
    </recommendedName>
</protein>
<sequence length="409" mass="44554">MSQPFKKSHKKRHTKPCKYFQSRGCPLSADVCDFAHVVAVPAVAPVIPCRFYKFNQCTVGPSCRFSHGSIASSLESPNAHDAGIPSSVHSMDSRYMDSPPFYASYSPYYPGWSPMSDLSPTSAGTSSPSFAPPYNAFAPILPARSRNSSNSSGTLSVDSSDFFVYTEDPQYAEHGHSHQSQIRIYERSPILHVPPRWPSLDTGAALINSTSEALDSPATESGKSVSSSPTISRPRGYSRSALRHKESKYKTKPCKYYWTEEGHRSVEGCPTGEKCTFVHDEPLPPEQSSPRSKAPKSPSSSEDSPKKNYFPISWRVIGGGVRVGGKQSDAGSDLEDKEGSSDHDVPQENSPPDLSSFRDALPQVFRDKDSAVPSYKPIKRARSSSIPPTPSTVPVRVDSLFSAESPGVL</sequence>
<proteinExistence type="predicted"/>
<feature type="region of interest" description="Disordered" evidence="2">
    <location>
        <begin position="212"/>
        <end position="244"/>
    </location>
</feature>
<dbReference type="GO" id="GO:0003729">
    <property type="term" value="F:mRNA binding"/>
    <property type="evidence" value="ECO:0007669"/>
    <property type="project" value="InterPro"/>
</dbReference>
<keyword evidence="1" id="KW-0863">Zinc-finger</keyword>
<feature type="compositionally biased region" description="Basic and acidic residues" evidence="2">
    <location>
        <begin position="337"/>
        <end position="346"/>
    </location>
</feature>
<dbReference type="PANTHER" id="PTHR12547:SF156">
    <property type="entry name" value="ZINC FINGER CCCH DOMAIN-CONTAINING PROTEIN 12"/>
    <property type="match status" value="1"/>
</dbReference>
<dbReference type="EMBL" id="ML213596">
    <property type="protein sequence ID" value="TFK40748.1"/>
    <property type="molecule type" value="Genomic_DNA"/>
</dbReference>
<feature type="compositionally biased region" description="Polar residues" evidence="2">
    <location>
        <begin position="212"/>
        <end position="231"/>
    </location>
</feature>
<feature type="region of interest" description="Disordered" evidence="2">
    <location>
        <begin position="277"/>
        <end position="409"/>
    </location>
</feature>
<feature type="domain" description="C3H1-type" evidence="3">
    <location>
        <begin position="48"/>
        <end position="70"/>
    </location>
</feature>
<dbReference type="InterPro" id="IPR045877">
    <property type="entry name" value="ZFP36-like"/>
</dbReference>
<dbReference type="InterPro" id="IPR000571">
    <property type="entry name" value="Znf_CCCH"/>
</dbReference>
<feature type="zinc finger region" description="C3H1-type" evidence="1">
    <location>
        <begin position="48"/>
        <end position="70"/>
    </location>
</feature>
<evidence type="ECO:0000313" key="5">
    <source>
        <dbReference type="Proteomes" id="UP000308652"/>
    </source>
</evidence>
<dbReference type="OrthoDB" id="411372at2759"/>
<evidence type="ECO:0000313" key="4">
    <source>
        <dbReference type="EMBL" id="TFK40748.1"/>
    </source>
</evidence>
<dbReference type="PROSITE" id="PS50103">
    <property type="entry name" value="ZF_C3H1"/>
    <property type="match status" value="3"/>
</dbReference>
<evidence type="ECO:0000259" key="3">
    <source>
        <dbReference type="PROSITE" id="PS50103"/>
    </source>
</evidence>
<keyword evidence="5" id="KW-1185">Reference proteome</keyword>
<name>A0A5C3MAC7_9AGAR</name>
<reference evidence="4 5" key="1">
    <citation type="journal article" date="2019" name="Nat. Ecol. Evol.">
        <title>Megaphylogeny resolves global patterns of mushroom evolution.</title>
        <authorList>
            <person name="Varga T."/>
            <person name="Krizsan K."/>
            <person name="Foldi C."/>
            <person name="Dima B."/>
            <person name="Sanchez-Garcia M."/>
            <person name="Sanchez-Ramirez S."/>
            <person name="Szollosi G.J."/>
            <person name="Szarkandi J.G."/>
            <person name="Papp V."/>
            <person name="Albert L."/>
            <person name="Andreopoulos W."/>
            <person name="Angelini C."/>
            <person name="Antonin V."/>
            <person name="Barry K.W."/>
            <person name="Bougher N.L."/>
            <person name="Buchanan P."/>
            <person name="Buyck B."/>
            <person name="Bense V."/>
            <person name="Catcheside P."/>
            <person name="Chovatia M."/>
            <person name="Cooper J."/>
            <person name="Damon W."/>
            <person name="Desjardin D."/>
            <person name="Finy P."/>
            <person name="Geml J."/>
            <person name="Haridas S."/>
            <person name="Hughes K."/>
            <person name="Justo A."/>
            <person name="Karasinski D."/>
            <person name="Kautmanova I."/>
            <person name="Kiss B."/>
            <person name="Kocsube S."/>
            <person name="Kotiranta H."/>
            <person name="LaButti K.M."/>
            <person name="Lechner B.E."/>
            <person name="Liimatainen K."/>
            <person name="Lipzen A."/>
            <person name="Lukacs Z."/>
            <person name="Mihaltcheva S."/>
            <person name="Morgado L.N."/>
            <person name="Niskanen T."/>
            <person name="Noordeloos M.E."/>
            <person name="Ohm R.A."/>
            <person name="Ortiz-Santana B."/>
            <person name="Ovrebo C."/>
            <person name="Racz N."/>
            <person name="Riley R."/>
            <person name="Savchenko A."/>
            <person name="Shiryaev A."/>
            <person name="Soop K."/>
            <person name="Spirin V."/>
            <person name="Szebenyi C."/>
            <person name="Tomsovsky M."/>
            <person name="Tulloss R.E."/>
            <person name="Uehling J."/>
            <person name="Grigoriev I.V."/>
            <person name="Vagvolgyi C."/>
            <person name="Papp T."/>
            <person name="Martin F.M."/>
            <person name="Miettinen O."/>
            <person name="Hibbett D.S."/>
            <person name="Nagy L.G."/>
        </authorList>
    </citation>
    <scope>NUCLEOTIDE SEQUENCE [LARGE SCALE GENOMIC DNA]</scope>
    <source>
        <strain evidence="4 5">CBS 166.37</strain>
    </source>
</reference>
<feature type="domain" description="C3H1-type" evidence="3">
    <location>
        <begin position="11"/>
        <end position="39"/>
    </location>
</feature>
<gene>
    <name evidence="4" type="ORF">BDQ12DRAFT_465898</name>
</gene>
<dbReference type="Proteomes" id="UP000308652">
    <property type="component" value="Unassembled WGS sequence"/>
</dbReference>
<accession>A0A5C3MAC7</accession>
<evidence type="ECO:0000256" key="2">
    <source>
        <dbReference type="SAM" id="MobiDB-lite"/>
    </source>
</evidence>
<dbReference type="Gene3D" id="4.10.1000.10">
    <property type="entry name" value="Zinc finger, CCCH-type"/>
    <property type="match status" value="2"/>
</dbReference>
<feature type="zinc finger region" description="C3H1-type" evidence="1">
    <location>
        <begin position="11"/>
        <end position="39"/>
    </location>
</feature>
<dbReference type="AlphaFoldDB" id="A0A5C3MAC7"/>
<keyword evidence="1" id="KW-0479">Metal-binding</keyword>
<feature type="zinc finger region" description="C3H1-type" evidence="1">
    <location>
        <begin position="248"/>
        <end position="282"/>
    </location>
</feature>
<feature type="domain" description="C3H1-type" evidence="3">
    <location>
        <begin position="248"/>
        <end position="282"/>
    </location>
</feature>
<keyword evidence="1" id="KW-0862">Zinc</keyword>
<dbReference type="STRING" id="68775.A0A5C3MAC7"/>
<organism evidence="4 5">
    <name type="scientific">Crucibulum laeve</name>
    <dbReference type="NCBI Taxonomy" id="68775"/>
    <lineage>
        <taxon>Eukaryota</taxon>
        <taxon>Fungi</taxon>
        <taxon>Dikarya</taxon>
        <taxon>Basidiomycota</taxon>
        <taxon>Agaricomycotina</taxon>
        <taxon>Agaricomycetes</taxon>
        <taxon>Agaricomycetidae</taxon>
        <taxon>Agaricales</taxon>
        <taxon>Agaricineae</taxon>
        <taxon>Nidulariaceae</taxon>
        <taxon>Crucibulum</taxon>
    </lineage>
</organism>